<dbReference type="OrthoDB" id="2130169at2759"/>
<dbReference type="InterPro" id="IPR001509">
    <property type="entry name" value="Epimerase_deHydtase"/>
</dbReference>
<dbReference type="AlphaFoldDB" id="A0A2J6SXE3"/>
<proteinExistence type="predicted"/>
<organism evidence="2 3">
    <name type="scientific">Hyaloscypha bicolor E</name>
    <dbReference type="NCBI Taxonomy" id="1095630"/>
    <lineage>
        <taxon>Eukaryota</taxon>
        <taxon>Fungi</taxon>
        <taxon>Dikarya</taxon>
        <taxon>Ascomycota</taxon>
        <taxon>Pezizomycotina</taxon>
        <taxon>Leotiomycetes</taxon>
        <taxon>Helotiales</taxon>
        <taxon>Hyaloscyphaceae</taxon>
        <taxon>Hyaloscypha</taxon>
        <taxon>Hyaloscypha bicolor</taxon>
    </lineage>
</organism>
<dbReference type="GeneID" id="36594059"/>
<dbReference type="GO" id="GO:0004029">
    <property type="term" value="F:aldehyde dehydrogenase (NAD+) activity"/>
    <property type="evidence" value="ECO:0007669"/>
    <property type="project" value="TreeGrafter"/>
</dbReference>
<reference evidence="2 3" key="1">
    <citation type="submission" date="2016-04" db="EMBL/GenBank/DDBJ databases">
        <title>A degradative enzymes factory behind the ericoid mycorrhizal symbiosis.</title>
        <authorList>
            <consortium name="DOE Joint Genome Institute"/>
            <person name="Martino E."/>
            <person name="Morin E."/>
            <person name="Grelet G."/>
            <person name="Kuo A."/>
            <person name="Kohler A."/>
            <person name="Daghino S."/>
            <person name="Barry K."/>
            <person name="Choi C."/>
            <person name="Cichocki N."/>
            <person name="Clum A."/>
            <person name="Copeland A."/>
            <person name="Hainaut M."/>
            <person name="Haridas S."/>
            <person name="Labutti K."/>
            <person name="Lindquist E."/>
            <person name="Lipzen A."/>
            <person name="Khouja H.-R."/>
            <person name="Murat C."/>
            <person name="Ohm R."/>
            <person name="Olson A."/>
            <person name="Spatafora J."/>
            <person name="Veneault-Fourrey C."/>
            <person name="Henrissat B."/>
            <person name="Grigoriev I."/>
            <person name="Martin F."/>
            <person name="Perotto S."/>
        </authorList>
    </citation>
    <scope>NUCLEOTIDE SEQUENCE [LARGE SCALE GENOMIC DNA]</scope>
    <source>
        <strain evidence="2 3">E</strain>
    </source>
</reference>
<dbReference type="SUPFAM" id="SSF51735">
    <property type="entry name" value="NAD(P)-binding Rossmann-fold domains"/>
    <property type="match status" value="1"/>
</dbReference>
<name>A0A2J6SXE3_9HELO</name>
<gene>
    <name evidence="2" type="ORF">K444DRAFT_655029</name>
</gene>
<dbReference type="InParanoid" id="A0A2J6SXE3"/>
<dbReference type="InterPro" id="IPR051783">
    <property type="entry name" value="NAD(P)-dependent_oxidoreduct"/>
</dbReference>
<feature type="domain" description="NAD-dependent epimerase/dehydratase" evidence="1">
    <location>
        <begin position="8"/>
        <end position="84"/>
    </location>
</feature>
<dbReference type="STRING" id="1095630.A0A2J6SXE3"/>
<protein>
    <submittedName>
        <fullName evidence="2">NAD(P)-binding protein</fullName>
    </submittedName>
</protein>
<dbReference type="Gene3D" id="3.40.50.720">
    <property type="entry name" value="NAD(P)-binding Rossmann-like Domain"/>
    <property type="match status" value="1"/>
</dbReference>
<dbReference type="Proteomes" id="UP000235371">
    <property type="component" value="Unassembled WGS sequence"/>
</dbReference>
<dbReference type="PANTHER" id="PTHR48079:SF6">
    <property type="entry name" value="NAD(P)-BINDING DOMAIN-CONTAINING PROTEIN-RELATED"/>
    <property type="match status" value="1"/>
</dbReference>
<sequence length="347" mass="37725">MSSSPPRIFVTGVSGYVGGHMMGRLLKKHPEWHIAVLVRDQAQKAIVLGRWPQLEAVIGDLDNSALMIKEGSKADAVLQTASADHNSGVVSLIQGLNQRQPTPGYLIHIGGTGILHDTPNGFGQPSDKIYHDTTDLAEITSFPVEGHLHRDVDLAILEAQKRLNVPTAILSPPLVHGVGKGPIKTRSIQIPAMAEAILKRGKGFQILEGRNIWDHVHVDDLSEAFILLAEEALKPNGGNAQWGDEGYYFAEAGEFKWGEVSEAISKIMTDEGLIKAAEVDKVSIAEAAAMHPWAPIIWGGNARSRSDRLHTLGWKPQGPSLYESLPSMIKEEVKTLGTQSSRLSFDK</sequence>
<feature type="domain" description="NAD-dependent epimerase/dehydratase" evidence="1">
    <location>
        <begin position="157"/>
        <end position="231"/>
    </location>
</feature>
<evidence type="ECO:0000313" key="3">
    <source>
        <dbReference type="Proteomes" id="UP000235371"/>
    </source>
</evidence>
<dbReference type="RefSeq" id="XP_024732343.1">
    <property type="nucleotide sequence ID" value="XM_024885982.1"/>
</dbReference>
<dbReference type="GO" id="GO:0005737">
    <property type="term" value="C:cytoplasm"/>
    <property type="evidence" value="ECO:0007669"/>
    <property type="project" value="TreeGrafter"/>
</dbReference>
<dbReference type="InterPro" id="IPR036291">
    <property type="entry name" value="NAD(P)-bd_dom_sf"/>
</dbReference>
<evidence type="ECO:0000259" key="1">
    <source>
        <dbReference type="Pfam" id="PF01370"/>
    </source>
</evidence>
<keyword evidence="3" id="KW-1185">Reference proteome</keyword>
<accession>A0A2J6SXE3</accession>
<dbReference type="EMBL" id="KZ613855">
    <property type="protein sequence ID" value="PMD55439.1"/>
    <property type="molecule type" value="Genomic_DNA"/>
</dbReference>
<dbReference type="Pfam" id="PF01370">
    <property type="entry name" value="Epimerase"/>
    <property type="match status" value="2"/>
</dbReference>
<dbReference type="PANTHER" id="PTHR48079">
    <property type="entry name" value="PROTEIN YEEZ"/>
    <property type="match status" value="1"/>
</dbReference>
<evidence type="ECO:0000313" key="2">
    <source>
        <dbReference type="EMBL" id="PMD55439.1"/>
    </source>
</evidence>